<evidence type="ECO:0000256" key="9">
    <source>
        <dbReference type="ARBA" id="ARBA00047356"/>
    </source>
</evidence>
<dbReference type="Pfam" id="PF00005">
    <property type="entry name" value="ABC_tran"/>
    <property type="match status" value="1"/>
</dbReference>
<dbReference type="Pfam" id="PF08352">
    <property type="entry name" value="oligo_HPY"/>
    <property type="match status" value="1"/>
</dbReference>
<keyword evidence="5" id="KW-0547">Nucleotide-binding</keyword>
<protein>
    <recommendedName>
        <fullName evidence="8">ABC-type dipeptide transporter</fullName>
        <ecNumber evidence="8">7.4.2.9</ecNumber>
    </recommendedName>
</protein>
<evidence type="ECO:0000256" key="3">
    <source>
        <dbReference type="ARBA" id="ARBA00022448"/>
    </source>
</evidence>
<dbReference type="GO" id="GO:0055085">
    <property type="term" value="P:transmembrane transport"/>
    <property type="evidence" value="ECO:0007669"/>
    <property type="project" value="UniProtKB-ARBA"/>
</dbReference>
<dbReference type="InterPro" id="IPR050388">
    <property type="entry name" value="ABC_Ni/Peptide_Import"/>
</dbReference>
<dbReference type="GO" id="GO:0005886">
    <property type="term" value="C:plasma membrane"/>
    <property type="evidence" value="ECO:0007669"/>
    <property type="project" value="UniProtKB-SubCell"/>
</dbReference>
<comment type="subcellular location">
    <subcellularLocation>
        <location evidence="1">Cell inner membrane</location>
        <topology evidence="1">Peripheral membrane protein</topology>
    </subcellularLocation>
</comment>
<dbReference type="InterPro" id="IPR013563">
    <property type="entry name" value="Oligopep_ABC_C"/>
</dbReference>
<dbReference type="AlphaFoldDB" id="A0A845SFF5"/>
<sequence length="338" mass="36645">MNSVLEVNDLTVELRGRQGAVTALDKVSLTLNAGETLAVVGESGCGKSLTALALMRLLPTPPARICGGEIWFERQNLATLPEGRMRRLRGNRVAMIFQDPMSSLNPVKTVGDQLSEVLRVHLGLTRRQAWKQGIALLERVHIPDPARRMDEYPHRLSGGMSQRVMIAMAIACKPAVLIADEPTTALDVTIQAQILALLRELQADTGMALMLITHDLGVVAAMARRVAVMYAGKIVEQASVPELFDTPLHPYTQGLLRATPTSGRPGERLLDIPGRVPALSALPKGCAFAARCRHAMPACAQQRPDLSELRREHHVACLAAEEDARAPAPRLANGGWRG</sequence>
<keyword evidence="6 11" id="KW-0067">ATP-binding</keyword>
<dbReference type="PROSITE" id="PS50893">
    <property type="entry name" value="ABC_TRANSPORTER_2"/>
    <property type="match status" value="1"/>
</dbReference>
<organism evidence="11 12">
    <name type="scientific">Acerihabitans arboris</name>
    <dbReference type="NCBI Taxonomy" id="2691583"/>
    <lineage>
        <taxon>Bacteria</taxon>
        <taxon>Pseudomonadati</taxon>
        <taxon>Pseudomonadota</taxon>
        <taxon>Gammaproteobacteria</taxon>
        <taxon>Enterobacterales</taxon>
        <taxon>Pectobacteriaceae</taxon>
        <taxon>Acerihabitans</taxon>
    </lineage>
</organism>
<evidence type="ECO:0000256" key="7">
    <source>
        <dbReference type="ARBA" id="ARBA00023136"/>
    </source>
</evidence>
<dbReference type="GO" id="GO:0005524">
    <property type="term" value="F:ATP binding"/>
    <property type="evidence" value="ECO:0007669"/>
    <property type="project" value="UniProtKB-KW"/>
</dbReference>
<dbReference type="SMART" id="SM00382">
    <property type="entry name" value="AAA"/>
    <property type="match status" value="1"/>
</dbReference>
<comment type="similarity">
    <text evidence="2">Belongs to the ABC transporter superfamily.</text>
</comment>
<comment type="catalytic activity">
    <reaction evidence="9">
        <text>a dipeptide(out) + ATP + H2O = a dipeptide(in) + ADP + phosphate + H(+)</text>
        <dbReference type="Rhea" id="RHEA:23120"/>
        <dbReference type="ChEBI" id="CHEBI:15377"/>
        <dbReference type="ChEBI" id="CHEBI:15378"/>
        <dbReference type="ChEBI" id="CHEBI:30616"/>
        <dbReference type="ChEBI" id="CHEBI:43474"/>
        <dbReference type="ChEBI" id="CHEBI:90799"/>
        <dbReference type="ChEBI" id="CHEBI:456216"/>
        <dbReference type="EC" id="7.4.2.9"/>
    </reaction>
</comment>
<evidence type="ECO:0000256" key="8">
    <source>
        <dbReference type="ARBA" id="ARBA00038852"/>
    </source>
</evidence>
<keyword evidence="3" id="KW-0813">Transport</keyword>
<name>A0A845SFF5_9GAMM</name>
<evidence type="ECO:0000313" key="11">
    <source>
        <dbReference type="EMBL" id="NDL61674.1"/>
    </source>
</evidence>
<comment type="caution">
    <text evidence="11">The sequence shown here is derived from an EMBL/GenBank/DDBJ whole genome shotgun (WGS) entry which is preliminary data.</text>
</comment>
<dbReference type="PROSITE" id="PS00211">
    <property type="entry name" value="ABC_TRANSPORTER_1"/>
    <property type="match status" value="1"/>
</dbReference>
<keyword evidence="7" id="KW-0472">Membrane</keyword>
<dbReference type="EMBL" id="WUBS01000002">
    <property type="protein sequence ID" value="NDL61674.1"/>
    <property type="molecule type" value="Genomic_DNA"/>
</dbReference>
<dbReference type="CDD" id="cd03257">
    <property type="entry name" value="ABC_NikE_OppD_transporters"/>
    <property type="match status" value="1"/>
</dbReference>
<reference evidence="11 12" key="1">
    <citation type="submission" date="2019-12" db="EMBL/GenBank/DDBJ databases">
        <authorList>
            <person name="Lee S.D."/>
        </authorList>
    </citation>
    <scope>NUCLEOTIDE SEQUENCE [LARGE SCALE GENOMIC DNA]</scope>
    <source>
        <strain evidence="11 12">SAP-6</strain>
    </source>
</reference>
<dbReference type="InterPro" id="IPR017871">
    <property type="entry name" value="ABC_transporter-like_CS"/>
</dbReference>
<dbReference type="SUPFAM" id="SSF52540">
    <property type="entry name" value="P-loop containing nucleoside triphosphate hydrolases"/>
    <property type="match status" value="1"/>
</dbReference>
<evidence type="ECO:0000313" key="12">
    <source>
        <dbReference type="Proteomes" id="UP000461443"/>
    </source>
</evidence>
<evidence type="ECO:0000256" key="2">
    <source>
        <dbReference type="ARBA" id="ARBA00005417"/>
    </source>
</evidence>
<reference evidence="11 12" key="2">
    <citation type="submission" date="2020-02" db="EMBL/GenBank/DDBJ databases">
        <title>The new genus of Enterobacteriales.</title>
        <authorList>
            <person name="Kim I.S."/>
        </authorList>
    </citation>
    <scope>NUCLEOTIDE SEQUENCE [LARGE SCALE GENOMIC DNA]</scope>
    <source>
        <strain evidence="11 12">SAP-6</strain>
    </source>
</reference>
<accession>A0A845SFF5</accession>
<evidence type="ECO:0000256" key="1">
    <source>
        <dbReference type="ARBA" id="ARBA00004417"/>
    </source>
</evidence>
<evidence type="ECO:0000259" key="10">
    <source>
        <dbReference type="PROSITE" id="PS50893"/>
    </source>
</evidence>
<evidence type="ECO:0000256" key="6">
    <source>
        <dbReference type="ARBA" id="ARBA00022840"/>
    </source>
</evidence>
<evidence type="ECO:0000256" key="5">
    <source>
        <dbReference type="ARBA" id="ARBA00022741"/>
    </source>
</evidence>
<dbReference type="Gene3D" id="3.40.50.300">
    <property type="entry name" value="P-loop containing nucleotide triphosphate hydrolases"/>
    <property type="match status" value="1"/>
</dbReference>
<dbReference type="PANTHER" id="PTHR43297">
    <property type="entry name" value="OLIGOPEPTIDE TRANSPORT ATP-BINDING PROTEIN APPD"/>
    <property type="match status" value="1"/>
</dbReference>
<dbReference type="EC" id="7.4.2.9" evidence="8"/>
<dbReference type="InterPro" id="IPR003439">
    <property type="entry name" value="ABC_transporter-like_ATP-bd"/>
</dbReference>
<dbReference type="GO" id="GO:0015833">
    <property type="term" value="P:peptide transport"/>
    <property type="evidence" value="ECO:0007669"/>
    <property type="project" value="InterPro"/>
</dbReference>
<evidence type="ECO:0000256" key="4">
    <source>
        <dbReference type="ARBA" id="ARBA00022475"/>
    </source>
</evidence>
<dbReference type="RefSeq" id="WP_162364363.1">
    <property type="nucleotide sequence ID" value="NZ_WUBS01000002.1"/>
</dbReference>
<dbReference type="GO" id="GO:0016887">
    <property type="term" value="F:ATP hydrolysis activity"/>
    <property type="evidence" value="ECO:0007669"/>
    <property type="project" value="InterPro"/>
</dbReference>
<dbReference type="InterPro" id="IPR003593">
    <property type="entry name" value="AAA+_ATPase"/>
</dbReference>
<feature type="domain" description="ABC transporter" evidence="10">
    <location>
        <begin position="5"/>
        <end position="256"/>
    </location>
</feature>
<dbReference type="FunFam" id="3.40.50.300:FF:000016">
    <property type="entry name" value="Oligopeptide ABC transporter ATP-binding component"/>
    <property type="match status" value="1"/>
</dbReference>
<dbReference type="NCBIfam" id="TIGR01727">
    <property type="entry name" value="oligo_HPY"/>
    <property type="match status" value="1"/>
</dbReference>
<keyword evidence="12" id="KW-1185">Reference proteome</keyword>
<proteinExistence type="inferred from homology"/>
<gene>
    <name evidence="11" type="ORF">GRH90_02700</name>
</gene>
<keyword evidence="4" id="KW-1003">Cell membrane</keyword>
<dbReference type="PANTHER" id="PTHR43297:SF2">
    <property type="entry name" value="DIPEPTIDE TRANSPORT ATP-BINDING PROTEIN DPPD"/>
    <property type="match status" value="1"/>
</dbReference>
<dbReference type="InterPro" id="IPR027417">
    <property type="entry name" value="P-loop_NTPase"/>
</dbReference>
<dbReference type="Proteomes" id="UP000461443">
    <property type="component" value="Unassembled WGS sequence"/>
</dbReference>